<accession>T1F0Z2</accession>
<dbReference type="InterPro" id="IPR008547">
    <property type="entry name" value="DUF829_TMEM53"/>
</dbReference>
<dbReference type="PANTHER" id="PTHR20908:SF1">
    <property type="entry name" value="LD15586P"/>
    <property type="match status" value="1"/>
</dbReference>
<protein>
    <recommendedName>
        <fullName evidence="5">AB hydrolase-1 domain-containing protein</fullName>
    </recommendedName>
</protein>
<evidence type="ECO:0000313" key="2">
    <source>
        <dbReference type="EMBL" id="ESO08874.1"/>
    </source>
</evidence>
<dbReference type="InParanoid" id="T1F0Z2"/>
<evidence type="ECO:0008006" key="5">
    <source>
        <dbReference type="Google" id="ProtNLM"/>
    </source>
</evidence>
<dbReference type="Proteomes" id="UP000015101">
    <property type="component" value="Unassembled WGS sequence"/>
</dbReference>
<dbReference type="Gene3D" id="3.40.50.1820">
    <property type="entry name" value="alpha/beta hydrolase"/>
    <property type="match status" value="1"/>
</dbReference>
<name>T1F0Z2_HELRO</name>
<dbReference type="InterPro" id="IPR029058">
    <property type="entry name" value="AB_hydrolase_fold"/>
</dbReference>
<feature type="compositionally biased region" description="Polar residues" evidence="1">
    <location>
        <begin position="327"/>
        <end position="337"/>
    </location>
</feature>
<dbReference type="KEGG" id="hro:HELRODRAFT_168792"/>
<dbReference type="Pfam" id="PF05705">
    <property type="entry name" value="DUF829"/>
    <property type="match status" value="1"/>
</dbReference>
<dbReference type="eggNOG" id="KOG2521">
    <property type="taxonomic scope" value="Eukaryota"/>
</dbReference>
<organism evidence="3 4">
    <name type="scientific">Helobdella robusta</name>
    <name type="common">Californian leech</name>
    <dbReference type="NCBI Taxonomy" id="6412"/>
    <lineage>
        <taxon>Eukaryota</taxon>
        <taxon>Metazoa</taxon>
        <taxon>Spiralia</taxon>
        <taxon>Lophotrochozoa</taxon>
        <taxon>Annelida</taxon>
        <taxon>Clitellata</taxon>
        <taxon>Hirudinea</taxon>
        <taxon>Rhynchobdellida</taxon>
        <taxon>Glossiphoniidae</taxon>
        <taxon>Helobdella</taxon>
    </lineage>
</organism>
<dbReference type="HOGENOM" id="CLU_060004_0_0_1"/>
<dbReference type="STRING" id="6412.T1F0Z2"/>
<proteinExistence type="predicted"/>
<reference evidence="3" key="3">
    <citation type="submission" date="2015-06" db="UniProtKB">
        <authorList>
            <consortium name="EnsemblMetazoa"/>
        </authorList>
    </citation>
    <scope>IDENTIFICATION</scope>
</reference>
<evidence type="ECO:0000313" key="3">
    <source>
        <dbReference type="EnsemblMetazoa" id="HelroP168792"/>
    </source>
</evidence>
<evidence type="ECO:0000256" key="1">
    <source>
        <dbReference type="SAM" id="MobiDB-lite"/>
    </source>
</evidence>
<reference evidence="2 4" key="2">
    <citation type="journal article" date="2013" name="Nature">
        <title>Insights into bilaterian evolution from three spiralian genomes.</title>
        <authorList>
            <person name="Simakov O."/>
            <person name="Marletaz F."/>
            <person name="Cho S.J."/>
            <person name="Edsinger-Gonzales E."/>
            <person name="Havlak P."/>
            <person name="Hellsten U."/>
            <person name="Kuo D.H."/>
            <person name="Larsson T."/>
            <person name="Lv J."/>
            <person name="Arendt D."/>
            <person name="Savage R."/>
            <person name="Osoegawa K."/>
            <person name="de Jong P."/>
            <person name="Grimwood J."/>
            <person name="Chapman J.A."/>
            <person name="Shapiro H."/>
            <person name="Aerts A."/>
            <person name="Otillar R.P."/>
            <person name="Terry A.Y."/>
            <person name="Boore J.L."/>
            <person name="Grigoriev I.V."/>
            <person name="Lindberg D.R."/>
            <person name="Seaver E.C."/>
            <person name="Weisblat D.A."/>
            <person name="Putnam N.H."/>
            <person name="Rokhsar D.S."/>
        </authorList>
    </citation>
    <scope>NUCLEOTIDE SEQUENCE</scope>
</reference>
<dbReference type="FunCoup" id="T1F0Z2">
    <property type="interactions" value="6"/>
</dbReference>
<dbReference type="OMA" id="AYVWAEL"/>
<dbReference type="RefSeq" id="XP_009012896.1">
    <property type="nucleotide sequence ID" value="XM_009014648.1"/>
</dbReference>
<dbReference type="SUPFAM" id="SSF53474">
    <property type="entry name" value="alpha/beta-Hydrolases"/>
    <property type="match status" value="1"/>
</dbReference>
<gene>
    <name evidence="3" type="primary">20202492</name>
    <name evidence="2" type="ORF">HELRODRAFT_168792</name>
</gene>
<dbReference type="EMBL" id="AMQM01003093">
    <property type="status" value="NOT_ANNOTATED_CDS"/>
    <property type="molecule type" value="Genomic_DNA"/>
</dbReference>
<dbReference type="CTD" id="20202492"/>
<dbReference type="EMBL" id="KB096023">
    <property type="protein sequence ID" value="ESO08874.1"/>
    <property type="molecule type" value="Genomic_DNA"/>
</dbReference>
<dbReference type="GeneID" id="20202492"/>
<sequence>MYSMRMVLCSVGSFSNLAGVFLLPARRLVHTRFSKKLSSNLTLVKSSLQQHDNSQVNKPVVILYSWLLAKNRHINKCSDIYLDRGFDVLQVKVSPRQVLWPAAVIPTVDSVIDFISNLKSSILVHGFSVGGFVHTEVMYKMSNSDNDMHMQAIKKMKGQIFDSVVDFIGIGEGISTAMFRRSPILRILSRSLINNYLSLTEKSVGCIYRRDSEFFHLNPLNIPSLMLHSTKDQIGSVGPIERAIKKWRNKGILVDSKCWTDSTHVNHFKTHPDEYIKMIDNFLAVLELSNAGVNVNDEEAIDNVAKSSFMTSPTKSFSHLHSRKATSEQSENESTLPESIGKRRSNSSMEEKTKISVKNI</sequence>
<feature type="region of interest" description="Disordered" evidence="1">
    <location>
        <begin position="311"/>
        <end position="360"/>
    </location>
</feature>
<dbReference type="EnsemblMetazoa" id="HelroT168792">
    <property type="protein sequence ID" value="HelroP168792"/>
    <property type="gene ID" value="HelroG168792"/>
</dbReference>
<dbReference type="AlphaFoldDB" id="T1F0Z2"/>
<dbReference type="OrthoDB" id="77878at2759"/>
<dbReference type="PANTHER" id="PTHR20908">
    <property type="entry name" value="LD15586P"/>
    <property type="match status" value="1"/>
</dbReference>
<keyword evidence="4" id="KW-1185">Reference proteome</keyword>
<reference evidence="4" key="1">
    <citation type="submission" date="2012-12" db="EMBL/GenBank/DDBJ databases">
        <authorList>
            <person name="Hellsten U."/>
            <person name="Grimwood J."/>
            <person name="Chapman J.A."/>
            <person name="Shapiro H."/>
            <person name="Aerts A."/>
            <person name="Otillar R.P."/>
            <person name="Terry A.Y."/>
            <person name="Boore J.L."/>
            <person name="Simakov O."/>
            <person name="Marletaz F."/>
            <person name="Cho S.-J."/>
            <person name="Edsinger-Gonzales E."/>
            <person name="Havlak P."/>
            <person name="Kuo D.-H."/>
            <person name="Larsson T."/>
            <person name="Lv J."/>
            <person name="Arendt D."/>
            <person name="Savage R."/>
            <person name="Osoegawa K."/>
            <person name="de Jong P."/>
            <person name="Lindberg D.R."/>
            <person name="Seaver E.C."/>
            <person name="Weisblat D.A."/>
            <person name="Putnam N.H."/>
            <person name="Grigoriev I.V."/>
            <person name="Rokhsar D.S."/>
        </authorList>
    </citation>
    <scope>NUCLEOTIDE SEQUENCE</scope>
</reference>
<evidence type="ECO:0000313" key="4">
    <source>
        <dbReference type="Proteomes" id="UP000015101"/>
    </source>
</evidence>